<dbReference type="AlphaFoldDB" id="A0A812MMI8"/>
<dbReference type="Proteomes" id="UP000649617">
    <property type="component" value="Unassembled WGS sequence"/>
</dbReference>
<evidence type="ECO:0000313" key="3">
    <source>
        <dbReference type="Proteomes" id="UP000649617"/>
    </source>
</evidence>
<evidence type="ECO:0000256" key="1">
    <source>
        <dbReference type="SAM" id="Phobius"/>
    </source>
</evidence>
<evidence type="ECO:0000313" key="2">
    <source>
        <dbReference type="EMBL" id="CAE7262317.1"/>
    </source>
</evidence>
<feature type="transmembrane region" description="Helical" evidence="1">
    <location>
        <begin position="112"/>
        <end position="131"/>
    </location>
</feature>
<comment type="caution">
    <text evidence="2">The sequence shown here is derived from an EMBL/GenBank/DDBJ whole genome shotgun (WGS) entry which is preliminary data.</text>
</comment>
<gene>
    <name evidence="2" type="primary">NLRC3</name>
    <name evidence="2" type="ORF">SPIL2461_LOCUS5535</name>
</gene>
<keyword evidence="1" id="KW-0812">Transmembrane</keyword>
<feature type="transmembrane region" description="Helical" evidence="1">
    <location>
        <begin position="170"/>
        <end position="194"/>
    </location>
</feature>
<proteinExistence type="predicted"/>
<name>A0A812MMI8_SYMPI</name>
<feature type="transmembrane region" description="Helical" evidence="1">
    <location>
        <begin position="12"/>
        <end position="35"/>
    </location>
</feature>
<feature type="transmembrane region" description="Helical" evidence="1">
    <location>
        <begin position="251"/>
        <end position="269"/>
    </location>
</feature>
<reference evidence="2" key="1">
    <citation type="submission" date="2021-02" db="EMBL/GenBank/DDBJ databases">
        <authorList>
            <person name="Dougan E. K."/>
            <person name="Rhodes N."/>
            <person name="Thang M."/>
            <person name="Chan C."/>
        </authorList>
    </citation>
    <scope>NUCLEOTIDE SEQUENCE</scope>
</reference>
<keyword evidence="1" id="KW-1133">Transmembrane helix</keyword>
<protein>
    <submittedName>
        <fullName evidence="2">NLRC3 protein</fullName>
    </submittedName>
</protein>
<dbReference type="OrthoDB" id="430984at2759"/>
<keyword evidence="3" id="KW-1185">Reference proteome</keyword>
<sequence length="372" mass="41429">MVLGLVRAGRFDTVYAVALLLVNCVMQIMFALILLDDGFMGEEFDKQKINAQIWRTSVAHDYKYMDLAETSLVTRVCSGDGALILSTTQASLVEQINMYLRLSTDQLVQTDFGPGTLLCMLCILLWSLCVYKEFRNIWLALAGAVNLPKSRHTVFTEGNFEQISWGRLSVFLATNFTRVAVASVLLVAGIMWLARTTSISELMLNAVALNAILDVDEFLFNGLTPMKFQHAIQSLSPMSIKYSRRRSEWESSIQALLLILTIIVPYMFLVKPFGQTMVEVKNLMCGGNQSFVIHHNPDTQMTNGLITRDGRGASEICTWEVGQGLRLGVLGLKGELTLQAMGLSNAVVAKHCLMRLAGFHETRVLKQERSVC</sequence>
<dbReference type="EMBL" id="CAJNIZ010007903">
    <property type="protein sequence ID" value="CAE7262317.1"/>
    <property type="molecule type" value="Genomic_DNA"/>
</dbReference>
<keyword evidence="1" id="KW-0472">Membrane</keyword>
<organism evidence="2 3">
    <name type="scientific">Symbiodinium pilosum</name>
    <name type="common">Dinoflagellate</name>
    <dbReference type="NCBI Taxonomy" id="2952"/>
    <lineage>
        <taxon>Eukaryota</taxon>
        <taxon>Sar</taxon>
        <taxon>Alveolata</taxon>
        <taxon>Dinophyceae</taxon>
        <taxon>Suessiales</taxon>
        <taxon>Symbiodiniaceae</taxon>
        <taxon>Symbiodinium</taxon>
    </lineage>
</organism>
<accession>A0A812MMI8</accession>